<organism evidence="1 2">
    <name type="scientific">Cephalotrichum gorgonifer</name>
    <dbReference type="NCBI Taxonomy" id="2041049"/>
    <lineage>
        <taxon>Eukaryota</taxon>
        <taxon>Fungi</taxon>
        <taxon>Dikarya</taxon>
        <taxon>Ascomycota</taxon>
        <taxon>Pezizomycotina</taxon>
        <taxon>Sordariomycetes</taxon>
        <taxon>Hypocreomycetidae</taxon>
        <taxon>Microascales</taxon>
        <taxon>Microascaceae</taxon>
        <taxon>Cephalotrichum</taxon>
    </lineage>
</organism>
<dbReference type="EMBL" id="ONZQ02000014">
    <property type="protein sequence ID" value="SPO05895.1"/>
    <property type="molecule type" value="Genomic_DNA"/>
</dbReference>
<dbReference type="AlphaFoldDB" id="A0AAE8SYH6"/>
<keyword evidence="2" id="KW-1185">Reference proteome</keyword>
<name>A0AAE8SYH6_9PEZI</name>
<dbReference type="Proteomes" id="UP001187682">
    <property type="component" value="Unassembled WGS sequence"/>
</dbReference>
<comment type="caution">
    <text evidence="1">The sequence shown here is derived from an EMBL/GenBank/DDBJ whole genome shotgun (WGS) entry which is preliminary data.</text>
</comment>
<proteinExistence type="predicted"/>
<reference evidence="1" key="1">
    <citation type="submission" date="2018-03" db="EMBL/GenBank/DDBJ databases">
        <authorList>
            <person name="Guldener U."/>
        </authorList>
    </citation>
    <scope>NUCLEOTIDE SEQUENCE</scope>
</reference>
<gene>
    <name evidence="1" type="ORF">DNG_08584</name>
</gene>
<accession>A0AAE8SYH6</accession>
<protein>
    <submittedName>
        <fullName evidence="1">Uncharacterized protein</fullName>
    </submittedName>
</protein>
<evidence type="ECO:0000313" key="1">
    <source>
        <dbReference type="EMBL" id="SPO05895.1"/>
    </source>
</evidence>
<sequence>MAPIRHPPPTYHIVPRFDIAAKGGVLELGTVLDDLLMLRPLNRGDIVPIPAKLRYPPVTHSGFTDTRSRLREGHGSIWAKALVFQGAGASASASAQNETQRTVACESVVTSYFDPDVAYVAQSLAARGVNDHFVGSGYEDDVYLVTGIKVAKKLRFDSTTSAQRAANAEMGAKEPVTGTQVGGSAGGSANDGHEVEFEADDIVVGFRVRRYTYVPASRNPFSKKKKLSGEDYLENAEMHEAGTKVVKGPEVTYEEVTIEEELDAQRDAEASGELDECWVTPFK</sequence>
<evidence type="ECO:0000313" key="2">
    <source>
        <dbReference type="Proteomes" id="UP001187682"/>
    </source>
</evidence>